<evidence type="ECO:0000256" key="2">
    <source>
        <dbReference type="ARBA" id="ARBA00004613"/>
    </source>
</evidence>
<dbReference type="Pfam" id="PF05730">
    <property type="entry name" value="CFEM"/>
    <property type="match status" value="1"/>
</dbReference>
<keyword evidence="17" id="KW-0472">Membrane</keyword>
<keyword evidence="5" id="KW-0732">Signal</keyword>
<evidence type="ECO:0000256" key="10">
    <source>
        <dbReference type="ARBA" id="ARBA00023157"/>
    </source>
</evidence>
<evidence type="ECO:0000256" key="1">
    <source>
        <dbReference type="ARBA" id="ARBA00001973"/>
    </source>
</evidence>
<dbReference type="GO" id="GO:0030245">
    <property type="term" value="P:cellulose catabolic process"/>
    <property type="evidence" value="ECO:0007669"/>
    <property type="project" value="UniProtKB-KW"/>
</dbReference>
<dbReference type="GO" id="GO:0004497">
    <property type="term" value="F:monooxygenase activity"/>
    <property type="evidence" value="ECO:0007669"/>
    <property type="project" value="UniProtKB-KW"/>
</dbReference>
<comment type="catalytic activity">
    <reaction evidence="14">
        <text>[(1-&gt;4)-beta-D-glucosyl]n+m + reduced acceptor + O2 = 4-dehydro-beta-D-glucosyl-[(1-&gt;4)-beta-D-glucosyl]n-1 + [(1-&gt;4)-beta-D-glucosyl]m + acceptor + H2O.</text>
        <dbReference type="EC" id="1.14.99.56"/>
    </reaction>
</comment>
<feature type="compositionally biased region" description="Low complexity" evidence="16">
    <location>
        <begin position="268"/>
        <end position="280"/>
    </location>
</feature>
<keyword evidence="7" id="KW-0560">Oxidoreductase</keyword>
<feature type="domain" description="CFEM" evidence="19">
    <location>
        <begin position="326"/>
        <end position="388"/>
    </location>
</feature>
<evidence type="ECO:0000256" key="5">
    <source>
        <dbReference type="ARBA" id="ARBA00022729"/>
    </source>
</evidence>
<feature type="region of interest" description="Disordered" evidence="16">
    <location>
        <begin position="260"/>
        <end position="318"/>
    </location>
</feature>
<dbReference type="PANTHER" id="PTHR33353:SF10">
    <property type="entry name" value="ENDO-BETA-1,4-GLUCANASE D"/>
    <property type="match status" value="1"/>
</dbReference>
<keyword evidence="10" id="KW-1015">Disulfide bond</keyword>
<comment type="cofactor">
    <cofactor evidence="1">
        <name>Cu(2+)</name>
        <dbReference type="ChEBI" id="CHEBI:29036"/>
    </cofactor>
</comment>
<dbReference type="AlphaFoldDB" id="A0A0S1MIZ8"/>
<keyword evidence="11" id="KW-0119">Carbohydrate metabolism</keyword>
<keyword evidence="17" id="KW-0812">Transmembrane</keyword>
<dbReference type="EC" id="1.14.99.56" evidence="15"/>
<keyword evidence="9" id="KW-0503">Monooxygenase</keyword>
<evidence type="ECO:0000256" key="8">
    <source>
        <dbReference type="ARBA" id="ARBA00023008"/>
    </source>
</evidence>
<evidence type="ECO:0000256" key="6">
    <source>
        <dbReference type="ARBA" id="ARBA00023001"/>
    </source>
</evidence>
<sequence>MQSASKLLINIVLLYNLIVHIACHGFISYCSADGGKFEKAQKTPLSDTSFRGASSNTGWIGSKFIDSESFTCGSSDTPKGTVAPPGGTIFSRPEQSAKKTLKVKAGGKVDIIISGEKGKGFPHPKGHIETFLGNCGPTESDCQNFDASKAKYFKIQSEMDGISNSLRTKYNSELDGNPWGIPIPSNVQPGSYIIRVQMIAFGQSGEVEGNQDQYYVYCGQIFIDDGQKDSTLKSTTQFIQQEPQDLLSFPGAYKTGNIDPKTLPDPINVAASSSADDVNSGVPPKATDKDKLQIKSVQPPSISDDGYGGNDQGAETVSKSEPSKIACADKCYKATLPKIKDFAKSCTAEDFNCLCNSPRFIKAYENCCKDNCDEGNVKAAIKEIHSRCDSAGPSRKRSKPSNLHSSTPLSTDRLMHKRRSIRKR</sequence>
<comment type="subcellular location">
    <subcellularLocation>
        <location evidence="2">Secreted</location>
    </subcellularLocation>
</comment>
<feature type="transmembrane region" description="Helical" evidence="17">
    <location>
        <begin position="7"/>
        <end position="27"/>
    </location>
</feature>
<keyword evidence="12" id="KW-0624">Polysaccharide degradation</keyword>
<keyword evidence="4" id="KW-0479">Metal-binding</keyword>
<dbReference type="EMBL" id="KT246766">
    <property type="protein sequence ID" value="ALL40857.1"/>
    <property type="molecule type" value="mRNA"/>
</dbReference>
<name>A0A0S1MIZ8_PHAPC</name>
<evidence type="ECO:0000256" key="14">
    <source>
        <dbReference type="ARBA" id="ARBA00045077"/>
    </source>
</evidence>
<evidence type="ECO:0000256" key="9">
    <source>
        <dbReference type="ARBA" id="ARBA00023033"/>
    </source>
</evidence>
<organism evidence="20">
    <name type="scientific">Phakopsora pachyrhizi</name>
    <name type="common">Asian soybean rust disease fungus</name>
    <dbReference type="NCBI Taxonomy" id="170000"/>
    <lineage>
        <taxon>Eukaryota</taxon>
        <taxon>Fungi</taxon>
        <taxon>Dikarya</taxon>
        <taxon>Basidiomycota</taxon>
        <taxon>Pucciniomycotina</taxon>
        <taxon>Pucciniomycetes</taxon>
        <taxon>Pucciniales</taxon>
        <taxon>Phakopsoraceae</taxon>
        <taxon>Phakopsora</taxon>
    </lineage>
</organism>
<dbReference type="PANTHER" id="PTHR33353">
    <property type="entry name" value="PUTATIVE (AFU_ORTHOLOGUE AFUA_1G12560)-RELATED"/>
    <property type="match status" value="1"/>
</dbReference>
<evidence type="ECO:0000256" key="12">
    <source>
        <dbReference type="ARBA" id="ARBA00023326"/>
    </source>
</evidence>
<evidence type="ECO:0000256" key="3">
    <source>
        <dbReference type="ARBA" id="ARBA00022525"/>
    </source>
</evidence>
<reference evidence="20" key="1">
    <citation type="submission" date="2015-07" db="EMBL/GenBank/DDBJ databases">
        <title>Elucidating the P. pachyrhizi secretome and potential effectors.</title>
        <authorList>
            <person name="de Carvalho M.C.C.G."/>
            <person name="Nascimento L.C."/>
            <person name="Darben L.M."/>
            <person name="Polizel-Podanosqui A.M."/>
            <person name="Lopes-Caitar V.S."/>
            <person name="Rocha C.S."/>
            <person name="Qi M."/>
            <person name="Carazolle M."/>
            <person name="Kuwahara M.K."/>
            <person name="Pereira G.A.G."/>
            <person name="Abdelnoor R.V."/>
            <person name="Whitham S.A."/>
            <person name="Marcelino-Guimaraes F.C."/>
        </authorList>
    </citation>
    <scope>NUCLEOTIDE SEQUENCE</scope>
</reference>
<protein>
    <recommendedName>
        <fullName evidence="15">lytic cellulose monooxygenase (C4-dehydrogenating)</fullName>
        <ecNumber evidence="15">1.14.99.56</ecNumber>
    </recommendedName>
</protein>
<keyword evidence="8" id="KW-0186">Copper</keyword>
<evidence type="ECO:0000256" key="11">
    <source>
        <dbReference type="ARBA" id="ARBA00023277"/>
    </source>
</evidence>
<evidence type="ECO:0000256" key="13">
    <source>
        <dbReference type="ARBA" id="ARBA00044502"/>
    </source>
</evidence>
<evidence type="ECO:0000256" key="16">
    <source>
        <dbReference type="SAM" id="MobiDB-lite"/>
    </source>
</evidence>
<dbReference type="GO" id="GO:0005576">
    <property type="term" value="C:extracellular region"/>
    <property type="evidence" value="ECO:0007669"/>
    <property type="project" value="UniProtKB-SubCell"/>
</dbReference>
<keyword evidence="3" id="KW-0964">Secreted</keyword>
<feature type="compositionally biased region" description="Basic residues" evidence="16">
    <location>
        <begin position="415"/>
        <end position="424"/>
    </location>
</feature>
<dbReference type="GO" id="GO:0046872">
    <property type="term" value="F:metal ion binding"/>
    <property type="evidence" value="ECO:0007669"/>
    <property type="project" value="UniProtKB-KW"/>
</dbReference>
<dbReference type="InterPro" id="IPR008427">
    <property type="entry name" value="Extracellular_membr_CFEM_dom"/>
</dbReference>
<accession>A0A0S1MIZ8</accession>
<feature type="region of interest" description="Disordered" evidence="16">
    <location>
        <begin position="388"/>
        <end position="424"/>
    </location>
</feature>
<dbReference type="InterPro" id="IPR049892">
    <property type="entry name" value="AA9"/>
</dbReference>
<evidence type="ECO:0000256" key="7">
    <source>
        <dbReference type="ARBA" id="ARBA00023002"/>
    </source>
</evidence>
<evidence type="ECO:0000256" key="15">
    <source>
        <dbReference type="ARBA" id="ARBA00047174"/>
    </source>
</evidence>
<feature type="domain" description="Auxiliary Activity family 9 catalytic" evidence="18">
    <location>
        <begin position="24"/>
        <end position="254"/>
    </location>
</feature>
<dbReference type="Gene3D" id="2.70.50.70">
    <property type="match status" value="1"/>
</dbReference>
<keyword evidence="6" id="KW-0136">Cellulose degradation</keyword>
<dbReference type="Pfam" id="PF03443">
    <property type="entry name" value="AA9"/>
    <property type="match status" value="1"/>
</dbReference>
<evidence type="ECO:0000259" key="18">
    <source>
        <dbReference type="Pfam" id="PF03443"/>
    </source>
</evidence>
<evidence type="ECO:0000256" key="17">
    <source>
        <dbReference type="SAM" id="Phobius"/>
    </source>
</evidence>
<proteinExistence type="evidence at transcript level"/>
<dbReference type="InterPro" id="IPR005103">
    <property type="entry name" value="AA9_LPMO"/>
</dbReference>
<evidence type="ECO:0000313" key="20">
    <source>
        <dbReference type="EMBL" id="ALL40857.1"/>
    </source>
</evidence>
<evidence type="ECO:0000256" key="4">
    <source>
        <dbReference type="ARBA" id="ARBA00022723"/>
    </source>
</evidence>
<evidence type="ECO:0000259" key="19">
    <source>
        <dbReference type="Pfam" id="PF05730"/>
    </source>
</evidence>
<feature type="compositionally biased region" description="Polar residues" evidence="16">
    <location>
        <begin position="400"/>
        <end position="410"/>
    </location>
</feature>
<keyword evidence="17" id="KW-1133">Transmembrane helix</keyword>
<comment type="similarity">
    <text evidence="13">Belongs to the polysaccharide monooxygenase AA9 family.</text>
</comment>